<name>X1C9M1_9ZZZZ</name>
<feature type="non-terminal residue" evidence="2">
    <location>
        <position position="1"/>
    </location>
</feature>
<protein>
    <recommendedName>
        <fullName evidence="1">YopX protein domain-containing protein</fullName>
    </recommendedName>
</protein>
<organism evidence="2">
    <name type="scientific">marine sediment metagenome</name>
    <dbReference type="NCBI Taxonomy" id="412755"/>
    <lineage>
        <taxon>unclassified sequences</taxon>
        <taxon>metagenomes</taxon>
        <taxon>ecological metagenomes</taxon>
    </lineage>
</organism>
<dbReference type="SUPFAM" id="SSF159006">
    <property type="entry name" value="YopX-like"/>
    <property type="match status" value="1"/>
</dbReference>
<sequence length="93" mass="11380">NRYVLMQYTGLKDCKGKEIYEGDIVEYYFYKETAIVKWSDHFSRLHLHFIGEYREHLKNKHGIYIFDWTYPKMELKIIGNIYENPELLKNINI</sequence>
<dbReference type="AlphaFoldDB" id="X1C9M1"/>
<dbReference type="NCBIfam" id="TIGR01671">
    <property type="entry name" value="phage_TIGR01671"/>
    <property type="match status" value="1"/>
</dbReference>
<gene>
    <name evidence="2" type="ORF">S01H4_40107</name>
</gene>
<dbReference type="Pfam" id="PF09643">
    <property type="entry name" value="YopX"/>
    <property type="match status" value="1"/>
</dbReference>
<dbReference type="EMBL" id="BART01021805">
    <property type="protein sequence ID" value="GAH04127.1"/>
    <property type="molecule type" value="Genomic_DNA"/>
</dbReference>
<proteinExistence type="predicted"/>
<evidence type="ECO:0000259" key="1">
    <source>
        <dbReference type="Pfam" id="PF09643"/>
    </source>
</evidence>
<comment type="caution">
    <text evidence="2">The sequence shown here is derived from an EMBL/GenBank/DDBJ whole genome shotgun (WGS) entry which is preliminary data.</text>
</comment>
<dbReference type="InterPro" id="IPR023385">
    <property type="entry name" value="YopX-like_C"/>
</dbReference>
<reference evidence="2" key="1">
    <citation type="journal article" date="2014" name="Front. Microbiol.">
        <title>High frequency of phylogenetically diverse reductive dehalogenase-homologous genes in deep subseafloor sedimentary metagenomes.</title>
        <authorList>
            <person name="Kawai M."/>
            <person name="Futagami T."/>
            <person name="Toyoda A."/>
            <person name="Takaki Y."/>
            <person name="Nishi S."/>
            <person name="Hori S."/>
            <person name="Arai W."/>
            <person name="Tsubouchi T."/>
            <person name="Morono Y."/>
            <person name="Uchiyama I."/>
            <person name="Ito T."/>
            <person name="Fujiyama A."/>
            <person name="Inagaki F."/>
            <person name="Takami H."/>
        </authorList>
    </citation>
    <scope>NUCLEOTIDE SEQUENCE</scope>
    <source>
        <strain evidence="2">Expedition CK06-06</strain>
    </source>
</reference>
<evidence type="ECO:0000313" key="2">
    <source>
        <dbReference type="EMBL" id="GAH04127.1"/>
    </source>
</evidence>
<dbReference type="InterPro" id="IPR010024">
    <property type="entry name" value="CHP16711"/>
</dbReference>
<accession>X1C9M1</accession>
<dbReference type="InterPro" id="IPR019096">
    <property type="entry name" value="YopX_protein"/>
</dbReference>
<feature type="domain" description="YopX protein" evidence="1">
    <location>
        <begin position="4"/>
        <end position="89"/>
    </location>
</feature>
<dbReference type="Gene3D" id="2.30.30.290">
    <property type="entry name" value="YopX-like domains"/>
    <property type="match status" value="1"/>
</dbReference>